<evidence type="ECO:0000256" key="4">
    <source>
        <dbReference type="ARBA" id="ARBA00022723"/>
    </source>
</evidence>
<proteinExistence type="inferred from homology"/>
<keyword evidence="5" id="KW-0560">Oxidoreductase</keyword>
<dbReference type="PRINTS" id="PR00463">
    <property type="entry name" value="EP450I"/>
</dbReference>
<dbReference type="PANTHER" id="PTHR24296">
    <property type="entry name" value="CYTOCHROME P450"/>
    <property type="match status" value="1"/>
</dbReference>
<dbReference type="PRINTS" id="PR00385">
    <property type="entry name" value="P450"/>
</dbReference>
<dbReference type="SUPFAM" id="SSF48264">
    <property type="entry name" value="Cytochrome P450"/>
    <property type="match status" value="1"/>
</dbReference>
<evidence type="ECO:0000256" key="9">
    <source>
        <dbReference type="SAM" id="SignalP"/>
    </source>
</evidence>
<evidence type="ECO:0000256" key="1">
    <source>
        <dbReference type="ARBA" id="ARBA00001971"/>
    </source>
</evidence>
<dbReference type="AlphaFoldDB" id="A0AAN9P2S1"/>
<feature type="binding site" description="axial binding residue" evidence="8">
    <location>
        <position position="450"/>
    </location>
    <ligand>
        <name>heme</name>
        <dbReference type="ChEBI" id="CHEBI:30413"/>
    </ligand>
    <ligandPart>
        <name>Fe</name>
        <dbReference type="ChEBI" id="CHEBI:18248"/>
    </ligandPart>
</feature>
<dbReference type="Pfam" id="PF00067">
    <property type="entry name" value="p450"/>
    <property type="match status" value="1"/>
</dbReference>
<dbReference type="Proteomes" id="UP001359559">
    <property type="component" value="Unassembled WGS sequence"/>
</dbReference>
<keyword evidence="11" id="KW-1185">Reference proteome</keyword>
<keyword evidence="9" id="KW-0732">Signal</keyword>
<dbReference type="GO" id="GO:0005506">
    <property type="term" value="F:iron ion binding"/>
    <property type="evidence" value="ECO:0007669"/>
    <property type="project" value="InterPro"/>
</dbReference>
<evidence type="ECO:0000313" key="10">
    <source>
        <dbReference type="EMBL" id="KAK7284090.1"/>
    </source>
</evidence>
<evidence type="ECO:0008006" key="12">
    <source>
        <dbReference type="Google" id="ProtNLM"/>
    </source>
</evidence>
<dbReference type="EMBL" id="JAYKXN010000005">
    <property type="protein sequence ID" value="KAK7284090.1"/>
    <property type="molecule type" value="Genomic_DNA"/>
</dbReference>
<gene>
    <name evidence="10" type="ORF">RJT34_18829</name>
</gene>
<feature type="signal peptide" evidence="9">
    <location>
        <begin position="1"/>
        <end position="24"/>
    </location>
</feature>
<evidence type="ECO:0000256" key="7">
    <source>
        <dbReference type="ARBA" id="ARBA00023033"/>
    </source>
</evidence>
<protein>
    <recommendedName>
        <fullName evidence="12">Cytochrome P450</fullName>
    </recommendedName>
</protein>
<dbReference type="GO" id="GO:0020037">
    <property type="term" value="F:heme binding"/>
    <property type="evidence" value="ECO:0007669"/>
    <property type="project" value="InterPro"/>
</dbReference>
<dbReference type="GO" id="GO:0016705">
    <property type="term" value="F:oxidoreductase activity, acting on paired donors, with incorporation or reduction of molecular oxygen"/>
    <property type="evidence" value="ECO:0007669"/>
    <property type="project" value="InterPro"/>
</dbReference>
<dbReference type="CDD" id="cd11064">
    <property type="entry name" value="CYP86A"/>
    <property type="match status" value="1"/>
</dbReference>
<keyword evidence="3 8" id="KW-0349">Heme</keyword>
<evidence type="ECO:0000256" key="5">
    <source>
        <dbReference type="ARBA" id="ARBA00023002"/>
    </source>
</evidence>
<keyword evidence="6 8" id="KW-0408">Iron</keyword>
<reference evidence="10 11" key="1">
    <citation type="submission" date="2024-01" db="EMBL/GenBank/DDBJ databases">
        <title>The genomes of 5 underutilized Papilionoideae crops provide insights into root nodulation and disease resistance.</title>
        <authorList>
            <person name="Yuan L."/>
        </authorList>
    </citation>
    <scope>NUCLEOTIDE SEQUENCE [LARGE SCALE GENOMIC DNA]</scope>
    <source>
        <strain evidence="10">LY-2023</strain>
        <tissue evidence="10">Leaf</tissue>
    </source>
</reference>
<evidence type="ECO:0000313" key="11">
    <source>
        <dbReference type="Proteomes" id="UP001359559"/>
    </source>
</evidence>
<dbReference type="InterPro" id="IPR001128">
    <property type="entry name" value="Cyt_P450"/>
</dbReference>
<evidence type="ECO:0000256" key="3">
    <source>
        <dbReference type="ARBA" id="ARBA00022617"/>
    </source>
</evidence>
<name>A0AAN9P2S1_CLITE</name>
<organism evidence="10 11">
    <name type="scientific">Clitoria ternatea</name>
    <name type="common">Butterfly pea</name>
    <dbReference type="NCBI Taxonomy" id="43366"/>
    <lineage>
        <taxon>Eukaryota</taxon>
        <taxon>Viridiplantae</taxon>
        <taxon>Streptophyta</taxon>
        <taxon>Embryophyta</taxon>
        <taxon>Tracheophyta</taxon>
        <taxon>Spermatophyta</taxon>
        <taxon>Magnoliopsida</taxon>
        <taxon>eudicotyledons</taxon>
        <taxon>Gunneridae</taxon>
        <taxon>Pentapetalae</taxon>
        <taxon>rosids</taxon>
        <taxon>fabids</taxon>
        <taxon>Fabales</taxon>
        <taxon>Fabaceae</taxon>
        <taxon>Papilionoideae</taxon>
        <taxon>50 kb inversion clade</taxon>
        <taxon>NPAAA clade</taxon>
        <taxon>indigoferoid/millettioid clade</taxon>
        <taxon>Phaseoleae</taxon>
        <taxon>Clitoria</taxon>
    </lineage>
</organism>
<keyword evidence="7" id="KW-0503">Monooxygenase</keyword>
<comment type="caution">
    <text evidence="10">The sequence shown here is derived from an EMBL/GenBank/DDBJ whole genome shotgun (WGS) entry which is preliminary data.</text>
</comment>
<dbReference type="Gene3D" id="1.10.630.10">
    <property type="entry name" value="Cytochrome P450"/>
    <property type="match status" value="1"/>
</dbReference>
<keyword evidence="4 8" id="KW-0479">Metal-binding</keyword>
<sequence>MISSFIHLLLAFILPASFIFFCRSVKRKEKSPSFHISLPKAYPLIGSYFSMKANQNNLIQWLSHIIQLSPTATFTLHGPFANRKVITGNPANVHHILKTHFSNYQKGTTYTHPLSDFLGAGILNVDGETWRFQRQLTIHEFTTKPLRKFVEHVVYAEISNRLIPILTSAASEDKTLDFQDILQRFTFDNICKITIGFDPEDLTPSTERSKFVQAFDEATEISGKRLQEPLPLIWKIKRVLNIGSEKRLKMAVSEVHQFVKKRVREKKRELKENSSLEYVDMLSRILISGNCDENVVTDRTISFILAGKDSTSVALTWLFWLISKNPRVEKEIVKEIMEKPEDLVYDEVKEMVYTHAALCESMRLYPPVPMDTKEAVNDDVLPDGTVVKKGTMMVYHVYAMGRMESIWGGDWREFRPERWLEKKVDESGKWRFLGRDCFCYPVFQAGPRVCLGKEMAFMQMKTLVAGILRRFRVVPAVAEGVDPPFISFLTSQMAGGFPVTIRQRFPSN</sequence>
<comment type="similarity">
    <text evidence="2">Belongs to the cytochrome P450 family.</text>
</comment>
<feature type="chain" id="PRO_5042895198" description="Cytochrome P450" evidence="9">
    <location>
        <begin position="25"/>
        <end position="508"/>
    </location>
</feature>
<dbReference type="InterPro" id="IPR002401">
    <property type="entry name" value="Cyt_P450_E_grp-I"/>
</dbReference>
<dbReference type="GO" id="GO:0004497">
    <property type="term" value="F:monooxygenase activity"/>
    <property type="evidence" value="ECO:0007669"/>
    <property type="project" value="UniProtKB-KW"/>
</dbReference>
<dbReference type="InterPro" id="IPR036396">
    <property type="entry name" value="Cyt_P450_sf"/>
</dbReference>
<evidence type="ECO:0000256" key="2">
    <source>
        <dbReference type="ARBA" id="ARBA00010617"/>
    </source>
</evidence>
<comment type="cofactor">
    <cofactor evidence="1 8">
        <name>heme</name>
        <dbReference type="ChEBI" id="CHEBI:30413"/>
    </cofactor>
</comment>
<evidence type="ECO:0000256" key="8">
    <source>
        <dbReference type="PIRSR" id="PIRSR602401-1"/>
    </source>
</evidence>
<evidence type="ECO:0000256" key="6">
    <source>
        <dbReference type="ARBA" id="ARBA00023004"/>
    </source>
</evidence>
<accession>A0AAN9P2S1</accession>